<protein>
    <recommendedName>
        <fullName evidence="3">Flagellar hook-length control protein FliK</fullName>
    </recommendedName>
</protein>
<sequence length="297" mass="33923">MEKLLSSIIAGERKGDVSEELKGKRIKVKFLGYTEDGKAKILLGNKVIIADVETDRQFTEGEELIFLIKSLYPKLELKLIKLDEKWSNQFILLKLLPFLDSKSIKQVISEIFKKEIKEISSRDKKIEDETLKKFIKMIFSPKGAADTLLTVKELLIQSKGNLSEKDFRKLILSMLAFYFLPVGNIVFFPLKVNDTDVEILFEKDKDGCKVEIEISKNSLFINVSIFAISNEVSIEFKAENKEIVEALKKRDAELKTKLLSAGFIPVSITYKKEKTEKEKLLEKVKVHIDSGKINISV</sequence>
<evidence type="ECO:0008006" key="3">
    <source>
        <dbReference type="Google" id="ProtNLM"/>
    </source>
</evidence>
<keyword evidence="2" id="KW-1185">Reference proteome</keyword>
<dbReference type="RefSeq" id="WP_089322112.1">
    <property type="nucleotide sequence ID" value="NZ_FZOB01000001.1"/>
</dbReference>
<dbReference type="Proteomes" id="UP000198405">
    <property type="component" value="Unassembled WGS sequence"/>
</dbReference>
<proteinExistence type="predicted"/>
<evidence type="ECO:0000313" key="1">
    <source>
        <dbReference type="EMBL" id="SNR59554.1"/>
    </source>
</evidence>
<name>A0A238XMH2_9BACT</name>
<dbReference type="AlphaFoldDB" id="A0A238XMH2"/>
<gene>
    <name evidence="1" type="ORF">SAMN06265340_10175</name>
</gene>
<dbReference type="EMBL" id="FZOB01000001">
    <property type="protein sequence ID" value="SNR59554.1"/>
    <property type="molecule type" value="Genomic_DNA"/>
</dbReference>
<reference evidence="2" key="1">
    <citation type="submission" date="2017-06" db="EMBL/GenBank/DDBJ databases">
        <authorList>
            <person name="Varghese N."/>
            <person name="Submissions S."/>
        </authorList>
    </citation>
    <scope>NUCLEOTIDE SEQUENCE [LARGE SCALE GENOMIC DNA]</scope>
    <source>
        <strain evidence="2">DSM 15668</strain>
    </source>
</reference>
<evidence type="ECO:0000313" key="2">
    <source>
        <dbReference type="Proteomes" id="UP000198405"/>
    </source>
</evidence>
<accession>A0A238XMH2</accession>
<organism evidence="1 2">
    <name type="scientific">Desulfurobacterium atlanticum</name>
    <dbReference type="NCBI Taxonomy" id="240169"/>
    <lineage>
        <taxon>Bacteria</taxon>
        <taxon>Pseudomonadati</taxon>
        <taxon>Aquificota</taxon>
        <taxon>Aquificia</taxon>
        <taxon>Desulfurobacteriales</taxon>
        <taxon>Desulfurobacteriaceae</taxon>
        <taxon>Desulfurobacterium</taxon>
    </lineage>
</organism>
<dbReference type="OrthoDB" id="14385at2"/>